<dbReference type="GO" id="GO:0001682">
    <property type="term" value="P:tRNA 5'-leader removal"/>
    <property type="evidence" value="ECO:0007669"/>
    <property type="project" value="InterPro"/>
</dbReference>
<dbReference type="GO" id="GO:0030681">
    <property type="term" value="C:multimeric ribonuclease P complex"/>
    <property type="evidence" value="ECO:0007669"/>
    <property type="project" value="TreeGrafter"/>
</dbReference>
<comment type="caution">
    <text evidence="3">The sequence shown here is derived from an EMBL/GenBank/DDBJ whole genome shotgun (WGS) entry which is preliminary data.</text>
</comment>
<dbReference type="GO" id="GO:0033204">
    <property type="term" value="F:ribonuclease P RNA binding"/>
    <property type="evidence" value="ECO:0007669"/>
    <property type="project" value="TreeGrafter"/>
</dbReference>
<evidence type="ECO:0000313" key="4">
    <source>
        <dbReference type="Proteomes" id="UP000613740"/>
    </source>
</evidence>
<keyword evidence="4" id="KW-1185">Reference proteome</keyword>
<dbReference type="OrthoDB" id="24745at2759"/>
<dbReference type="EMBL" id="JAEHOD010000015">
    <property type="protein sequence ID" value="KAG2449092.1"/>
    <property type="molecule type" value="Genomic_DNA"/>
</dbReference>
<keyword evidence="2" id="KW-0819">tRNA processing</keyword>
<evidence type="ECO:0000256" key="1">
    <source>
        <dbReference type="ARBA" id="ARBA00010800"/>
    </source>
</evidence>
<comment type="similarity">
    <text evidence="1">Belongs to the eukaryotic/archaeal RNase P protein component 2 family.</text>
</comment>
<dbReference type="GO" id="GO:0000172">
    <property type="term" value="C:ribonuclease MRP complex"/>
    <property type="evidence" value="ECO:0007669"/>
    <property type="project" value="TreeGrafter"/>
</dbReference>
<gene>
    <name evidence="3" type="ORF">HYH02_005840</name>
</gene>
<accession>A0A836B6J7</accession>
<dbReference type="PANTHER" id="PTHR15441">
    <property type="entry name" value="RIBONUCLEASE P PROTEIN SUBUNIT P14"/>
    <property type="match status" value="1"/>
</dbReference>
<dbReference type="InterPro" id="IPR038085">
    <property type="entry name" value="Rnp2-like_sf"/>
</dbReference>
<evidence type="ECO:0000256" key="2">
    <source>
        <dbReference type="ARBA" id="ARBA00022694"/>
    </source>
</evidence>
<protein>
    <submittedName>
        <fullName evidence="3">Uncharacterized protein</fullName>
    </submittedName>
</protein>
<reference evidence="3" key="1">
    <citation type="journal article" date="2020" name="bioRxiv">
        <title>Comparative genomics of Chlamydomonas.</title>
        <authorList>
            <person name="Craig R.J."/>
            <person name="Hasan A.R."/>
            <person name="Ness R.W."/>
            <person name="Keightley P.D."/>
        </authorList>
    </citation>
    <scope>NUCLEOTIDE SEQUENCE</scope>
    <source>
        <strain evidence="3">CCAP 11/173</strain>
    </source>
</reference>
<dbReference type="PANTHER" id="PTHR15441:SF2">
    <property type="entry name" value="RIBONUCLEASE P_MRP PROTEIN SUBUNIT POP5"/>
    <property type="match status" value="1"/>
</dbReference>
<sequence>MVRLKNRYLLVEVHYKDGKLDESYNELAVLTAIRDAVAVNFGDYGLGCNLSSLQVKFYSPFTGTCIVRCATSENERVITSLALMTEVKGRPAALRLLRIAGTLDACKDAARAHSAGALPQLKLAPRQRQAAEQLHTCIGALEL</sequence>
<dbReference type="SUPFAM" id="SSF160350">
    <property type="entry name" value="Rnp2-like"/>
    <property type="match status" value="1"/>
</dbReference>
<dbReference type="InterPro" id="IPR002759">
    <property type="entry name" value="Pop5/Rpp14/Rnp2-like"/>
</dbReference>
<dbReference type="Pfam" id="PF01900">
    <property type="entry name" value="RNase_P_Rpp14"/>
    <property type="match status" value="1"/>
</dbReference>
<dbReference type="Proteomes" id="UP000613740">
    <property type="component" value="Unassembled WGS sequence"/>
</dbReference>
<organism evidence="3 4">
    <name type="scientific">Chlamydomonas schloesseri</name>
    <dbReference type="NCBI Taxonomy" id="2026947"/>
    <lineage>
        <taxon>Eukaryota</taxon>
        <taxon>Viridiplantae</taxon>
        <taxon>Chlorophyta</taxon>
        <taxon>core chlorophytes</taxon>
        <taxon>Chlorophyceae</taxon>
        <taxon>CS clade</taxon>
        <taxon>Chlamydomonadales</taxon>
        <taxon>Chlamydomonadaceae</taxon>
        <taxon>Chlamydomonas</taxon>
    </lineage>
</organism>
<proteinExistence type="inferred from homology"/>
<dbReference type="Gene3D" id="3.30.70.3250">
    <property type="entry name" value="Ribonuclease P, Pop5 subunit"/>
    <property type="match status" value="1"/>
</dbReference>
<dbReference type="AlphaFoldDB" id="A0A836B6J7"/>
<name>A0A836B6J7_9CHLO</name>
<evidence type="ECO:0000313" key="3">
    <source>
        <dbReference type="EMBL" id="KAG2449092.1"/>
    </source>
</evidence>
<dbReference type="GO" id="GO:0005730">
    <property type="term" value="C:nucleolus"/>
    <property type="evidence" value="ECO:0007669"/>
    <property type="project" value="TreeGrafter"/>
</dbReference>